<gene>
    <name evidence="25" type="ORF">H5P27_15130</name>
</gene>
<dbReference type="InterPro" id="IPR035965">
    <property type="entry name" value="PAS-like_dom_sf"/>
</dbReference>
<evidence type="ECO:0000256" key="4">
    <source>
        <dbReference type="ARBA" id="ARBA00022475"/>
    </source>
</evidence>
<reference evidence="25 26" key="1">
    <citation type="submission" date="2020-07" db="EMBL/GenBank/DDBJ databases">
        <authorList>
            <person name="Feng X."/>
        </authorList>
    </citation>
    <scope>NUCLEOTIDE SEQUENCE [LARGE SCALE GENOMIC DNA]</scope>
    <source>
        <strain evidence="25 26">JCM23202</strain>
    </source>
</reference>
<evidence type="ECO:0000256" key="8">
    <source>
        <dbReference type="ARBA" id="ARBA00022741"/>
    </source>
</evidence>
<feature type="transmembrane region" description="Helical" evidence="19">
    <location>
        <begin position="29"/>
        <end position="48"/>
    </location>
</feature>
<dbReference type="InterPro" id="IPR004358">
    <property type="entry name" value="Sig_transdc_His_kin-like_C"/>
</dbReference>
<dbReference type="Gene3D" id="1.10.287.130">
    <property type="match status" value="1"/>
</dbReference>
<dbReference type="SMART" id="SM00388">
    <property type="entry name" value="HisKA"/>
    <property type="match status" value="1"/>
</dbReference>
<keyword evidence="5 17" id="KW-0597">Phosphoprotein</keyword>
<feature type="modified residue" description="Phosphohistidine" evidence="16">
    <location>
        <position position="984"/>
    </location>
</feature>
<evidence type="ECO:0000259" key="22">
    <source>
        <dbReference type="PROSITE" id="PS50112"/>
    </source>
</evidence>
<feature type="transmembrane region" description="Helical" evidence="19">
    <location>
        <begin position="214"/>
        <end position="231"/>
    </location>
</feature>
<dbReference type="Proteomes" id="UP000526501">
    <property type="component" value="Unassembled WGS sequence"/>
</dbReference>
<keyword evidence="12" id="KW-0902">Two-component regulatory system</keyword>
<evidence type="ECO:0000256" key="5">
    <source>
        <dbReference type="ARBA" id="ARBA00022553"/>
    </source>
</evidence>
<feature type="modified residue" description="4-aspartylphosphate" evidence="17">
    <location>
        <position position="842"/>
    </location>
</feature>
<evidence type="ECO:0000256" key="2">
    <source>
        <dbReference type="ARBA" id="ARBA00004651"/>
    </source>
</evidence>
<sequence length="1044" mass="116152">MPLPPDNAPAGQNSPKAKIREITHKWKQAYFTLVALNFITIGAAFQFARTLHKDYEKTIRLDDYWSDAMIQIVSLNDHLVSSNVPANRVFDTLDPTLERFRKGQANEKFKTDLNKIRTHLARAPNHIDQLERIESELDKIEAGYRILDAYAEAIFDSISFGQIETASSLMATMDIHASESSSMLTLLSHSISNLQEMDFANGQEKSKKLTQFEYLLLALIASILGITLFFGHKMSGFLNMQVTETEKSRERADTARHELRSQSFALDQHSIVAITDTAGRITYANDRFCEVSQYQRSELIGQDHRILNSGHHPKAMFVDMRKDLARGDVWKGEIKNRAKDGSHYWVDTTIVPYRDEAGHIYSYVAIRTDITEQIEAEQNLEAALQAANESSERAERANAAKSDFLATMSHEIRTPMNSIVGFANLLIESDLPDQSREFAKSILGSGQGLLSVINDILDFSKIEAGKLETESVPIDLRRVIGEAVELLSAQAEEKDLELLFQFSPGNNRSLISDPGRIRQIVINLVGNAIKFTRQGHVIVRVEPDPEKPSSFLRISVEDTGVGIPDQAQKHLFNKFTQADSSTSRIFGGTGLGLSICKHLVVKLGGQISLSSIQGEGSTFWFSLPAKADEESPNAESQNQIVPGIRILIVDDHRLSQELIQTQLEPWGFSCDTASSAVEAIEKIARAQRESKVYQVALVDEKMPDTDGIALAKQIKASHPDIRLVALASNASLVGGVRFAEVGYENFVMKPLIWPERLKEALECALSANTRQNSATRLGKQSAFGSAPQGNYRILIVDDTELNQVLLRTIFEEKFGYKTDTAANGQEAIEAWRERPYDAIFMDCMMPIVDGFEATRLIRSEEIAKRIKRTPIIALTANALVGDAQSCFDCGMDDYLTKPIAPEKLAFSLNRWLPEGEQTKGRLTLETPKQNKANDYLDITRLESLFPTGDGMIEQILSTFSRNISELVEKLAKTKDPEKIANIAHTIKGSAAECGARPLSKAAQGVEKAIKERHSELLPDLLQTFGKTAIATLNEISKALELREP</sequence>
<dbReference type="PROSITE" id="PS50112">
    <property type="entry name" value="PAS"/>
    <property type="match status" value="1"/>
</dbReference>
<dbReference type="InterPro" id="IPR001610">
    <property type="entry name" value="PAC"/>
</dbReference>
<dbReference type="SMART" id="SM00086">
    <property type="entry name" value="PAC"/>
    <property type="match status" value="1"/>
</dbReference>
<dbReference type="PROSITE" id="PS50894">
    <property type="entry name" value="HPT"/>
    <property type="match status" value="1"/>
</dbReference>
<name>A0A7X1E9G3_9BACT</name>
<keyword evidence="7 19" id="KW-0812">Transmembrane</keyword>
<evidence type="ECO:0000256" key="1">
    <source>
        <dbReference type="ARBA" id="ARBA00000085"/>
    </source>
</evidence>
<dbReference type="SUPFAM" id="SSF55874">
    <property type="entry name" value="ATPase domain of HSP90 chaperone/DNA topoisomerase II/histidine kinase"/>
    <property type="match status" value="1"/>
</dbReference>
<dbReference type="Gene3D" id="3.30.450.20">
    <property type="entry name" value="PAS domain"/>
    <property type="match status" value="1"/>
</dbReference>
<feature type="domain" description="Histidine kinase" evidence="20">
    <location>
        <begin position="407"/>
        <end position="627"/>
    </location>
</feature>
<evidence type="ECO:0000256" key="9">
    <source>
        <dbReference type="ARBA" id="ARBA00022777"/>
    </source>
</evidence>
<dbReference type="Pfam" id="PF13426">
    <property type="entry name" value="PAS_9"/>
    <property type="match status" value="1"/>
</dbReference>
<feature type="domain" description="PAS" evidence="22">
    <location>
        <begin position="272"/>
        <end position="314"/>
    </location>
</feature>
<protein>
    <recommendedName>
        <fullName evidence="15">Sensory/regulatory protein RpfC</fullName>
        <ecNumber evidence="3">2.7.13.3</ecNumber>
    </recommendedName>
</protein>
<dbReference type="GO" id="GO:0005524">
    <property type="term" value="F:ATP binding"/>
    <property type="evidence" value="ECO:0007669"/>
    <property type="project" value="UniProtKB-KW"/>
</dbReference>
<dbReference type="CDD" id="cd16922">
    <property type="entry name" value="HATPase_EvgS-ArcB-TorS-like"/>
    <property type="match status" value="1"/>
</dbReference>
<evidence type="ECO:0000313" key="26">
    <source>
        <dbReference type="Proteomes" id="UP000526501"/>
    </source>
</evidence>
<comment type="catalytic activity">
    <reaction evidence="1">
        <text>ATP + protein L-histidine = ADP + protein N-phospho-L-histidine.</text>
        <dbReference type="EC" id="2.7.13.3"/>
    </reaction>
</comment>
<dbReference type="SMART" id="SM00387">
    <property type="entry name" value="HATPase_c"/>
    <property type="match status" value="1"/>
</dbReference>
<dbReference type="PROSITE" id="PS50109">
    <property type="entry name" value="HIS_KIN"/>
    <property type="match status" value="1"/>
</dbReference>
<evidence type="ECO:0000259" key="20">
    <source>
        <dbReference type="PROSITE" id="PS50109"/>
    </source>
</evidence>
<dbReference type="PANTHER" id="PTHR45339:SF1">
    <property type="entry name" value="HYBRID SIGNAL TRANSDUCTION HISTIDINE KINASE J"/>
    <property type="match status" value="1"/>
</dbReference>
<dbReference type="Pfam" id="PF01627">
    <property type="entry name" value="Hpt"/>
    <property type="match status" value="1"/>
</dbReference>
<dbReference type="InterPro" id="IPR036890">
    <property type="entry name" value="HATPase_C_sf"/>
</dbReference>
<dbReference type="SUPFAM" id="SSF47226">
    <property type="entry name" value="Histidine-containing phosphotransfer domain, HPT domain"/>
    <property type="match status" value="1"/>
</dbReference>
<dbReference type="InterPro" id="IPR011006">
    <property type="entry name" value="CheY-like_superfamily"/>
</dbReference>
<keyword evidence="8" id="KW-0547">Nucleotide-binding</keyword>
<keyword evidence="6" id="KW-0808">Transferase</keyword>
<evidence type="ECO:0000256" key="3">
    <source>
        <dbReference type="ARBA" id="ARBA00012438"/>
    </source>
</evidence>
<dbReference type="CDD" id="cd00088">
    <property type="entry name" value="HPT"/>
    <property type="match status" value="1"/>
</dbReference>
<feature type="domain" description="HPt" evidence="24">
    <location>
        <begin position="944"/>
        <end position="1042"/>
    </location>
</feature>
<dbReference type="SMART" id="SM00448">
    <property type="entry name" value="REC"/>
    <property type="match status" value="2"/>
</dbReference>
<feature type="domain" description="Response regulatory" evidence="21">
    <location>
        <begin position="645"/>
        <end position="764"/>
    </location>
</feature>
<evidence type="ECO:0000313" key="25">
    <source>
        <dbReference type="EMBL" id="MBC2607384.1"/>
    </source>
</evidence>
<evidence type="ECO:0000256" key="13">
    <source>
        <dbReference type="ARBA" id="ARBA00023136"/>
    </source>
</evidence>
<dbReference type="SUPFAM" id="SSF47384">
    <property type="entry name" value="Homodimeric domain of signal transducing histidine kinase"/>
    <property type="match status" value="1"/>
</dbReference>
<dbReference type="InterPro" id="IPR003594">
    <property type="entry name" value="HATPase_dom"/>
</dbReference>
<evidence type="ECO:0000256" key="19">
    <source>
        <dbReference type="SAM" id="Phobius"/>
    </source>
</evidence>
<evidence type="ECO:0000256" key="17">
    <source>
        <dbReference type="PROSITE-ProRule" id="PRU00169"/>
    </source>
</evidence>
<evidence type="ECO:0000256" key="18">
    <source>
        <dbReference type="SAM" id="Coils"/>
    </source>
</evidence>
<evidence type="ECO:0000259" key="23">
    <source>
        <dbReference type="PROSITE" id="PS50113"/>
    </source>
</evidence>
<dbReference type="RefSeq" id="WP_185661228.1">
    <property type="nucleotide sequence ID" value="NZ_CAWPOO010000012.1"/>
</dbReference>
<dbReference type="InterPro" id="IPR000700">
    <property type="entry name" value="PAS-assoc_C"/>
</dbReference>
<comment type="subcellular location">
    <subcellularLocation>
        <location evidence="2">Cell membrane</location>
        <topology evidence="2">Multi-pass membrane protein</topology>
    </subcellularLocation>
</comment>
<dbReference type="InterPro" id="IPR003661">
    <property type="entry name" value="HisK_dim/P_dom"/>
</dbReference>
<comment type="caution">
    <text evidence="25">The sequence shown here is derived from an EMBL/GenBank/DDBJ whole genome shotgun (WGS) entry which is preliminary data.</text>
</comment>
<dbReference type="PROSITE" id="PS50110">
    <property type="entry name" value="RESPONSE_REGULATORY"/>
    <property type="match status" value="2"/>
</dbReference>
<dbReference type="EMBL" id="JACHVC010000012">
    <property type="protein sequence ID" value="MBC2607384.1"/>
    <property type="molecule type" value="Genomic_DNA"/>
</dbReference>
<comment type="subunit">
    <text evidence="14">At low DSF concentrations, interacts with RpfF.</text>
</comment>
<dbReference type="InterPro" id="IPR001789">
    <property type="entry name" value="Sig_transdc_resp-reg_receiver"/>
</dbReference>
<evidence type="ECO:0000256" key="12">
    <source>
        <dbReference type="ARBA" id="ARBA00023012"/>
    </source>
</evidence>
<organism evidence="25 26">
    <name type="scientific">Pelagicoccus albus</name>
    <dbReference type="NCBI Taxonomy" id="415222"/>
    <lineage>
        <taxon>Bacteria</taxon>
        <taxon>Pseudomonadati</taxon>
        <taxon>Verrucomicrobiota</taxon>
        <taxon>Opitutia</taxon>
        <taxon>Puniceicoccales</taxon>
        <taxon>Pelagicoccaceae</taxon>
        <taxon>Pelagicoccus</taxon>
    </lineage>
</organism>
<feature type="domain" description="Response regulatory" evidence="21">
    <location>
        <begin position="792"/>
        <end position="912"/>
    </location>
</feature>
<dbReference type="GO" id="GO:0005886">
    <property type="term" value="C:plasma membrane"/>
    <property type="evidence" value="ECO:0007669"/>
    <property type="project" value="UniProtKB-SubCell"/>
</dbReference>
<dbReference type="SUPFAM" id="SSF55785">
    <property type="entry name" value="PYP-like sensor domain (PAS domain)"/>
    <property type="match status" value="1"/>
</dbReference>
<evidence type="ECO:0000256" key="11">
    <source>
        <dbReference type="ARBA" id="ARBA00022989"/>
    </source>
</evidence>
<dbReference type="PANTHER" id="PTHR45339">
    <property type="entry name" value="HYBRID SIGNAL TRANSDUCTION HISTIDINE KINASE J"/>
    <property type="match status" value="1"/>
</dbReference>
<dbReference type="CDD" id="cd17546">
    <property type="entry name" value="REC_hyHK_CKI1_RcsC-like"/>
    <property type="match status" value="1"/>
</dbReference>
<dbReference type="Gene3D" id="1.20.120.160">
    <property type="entry name" value="HPT domain"/>
    <property type="match status" value="1"/>
</dbReference>
<evidence type="ECO:0000256" key="16">
    <source>
        <dbReference type="PROSITE-ProRule" id="PRU00110"/>
    </source>
</evidence>
<dbReference type="InterPro" id="IPR008207">
    <property type="entry name" value="Sig_transdc_His_kin_Hpt_dom"/>
</dbReference>
<dbReference type="PRINTS" id="PR00344">
    <property type="entry name" value="BCTRLSENSOR"/>
</dbReference>
<evidence type="ECO:0000259" key="21">
    <source>
        <dbReference type="PROSITE" id="PS50110"/>
    </source>
</evidence>
<evidence type="ECO:0000256" key="7">
    <source>
        <dbReference type="ARBA" id="ARBA00022692"/>
    </source>
</evidence>
<feature type="modified residue" description="4-aspartylphosphate" evidence="17">
    <location>
        <position position="699"/>
    </location>
</feature>
<dbReference type="FunFam" id="1.10.287.130:FF:000002">
    <property type="entry name" value="Two-component osmosensing histidine kinase"/>
    <property type="match status" value="1"/>
</dbReference>
<dbReference type="AlphaFoldDB" id="A0A7X1E9G3"/>
<evidence type="ECO:0000256" key="14">
    <source>
        <dbReference type="ARBA" id="ARBA00064003"/>
    </source>
</evidence>
<dbReference type="CDD" id="cd00082">
    <property type="entry name" value="HisKA"/>
    <property type="match status" value="1"/>
</dbReference>
<dbReference type="Gene3D" id="3.30.565.10">
    <property type="entry name" value="Histidine kinase-like ATPase, C-terminal domain"/>
    <property type="match status" value="1"/>
</dbReference>
<dbReference type="Pfam" id="PF00512">
    <property type="entry name" value="HisKA"/>
    <property type="match status" value="1"/>
</dbReference>
<evidence type="ECO:0000256" key="6">
    <source>
        <dbReference type="ARBA" id="ARBA00022679"/>
    </source>
</evidence>
<keyword evidence="11 19" id="KW-1133">Transmembrane helix</keyword>
<feature type="domain" description="PAC" evidence="23">
    <location>
        <begin position="330"/>
        <end position="382"/>
    </location>
</feature>
<dbReference type="Pfam" id="PF00072">
    <property type="entry name" value="Response_reg"/>
    <property type="match status" value="2"/>
</dbReference>
<keyword evidence="18" id="KW-0175">Coiled coil</keyword>
<keyword evidence="10" id="KW-0067">ATP-binding</keyword>
<proteinExistence type="predicted"/>
<dbReference type="InterPro" id="IPR036097">
    <property type="entry name" value="HisK_dim/P_sf"/>
</dbReference>
<evidence type="ECO:0000259" key="24">
    <source>
        <dbReference type="PROSITE" id="PS50894"/>
    </source>
</evidence>
<dbReference type="EC" id="2.7.13.3" evidence="3"/>
<dbReference type="Pfam" id="PF02518">
    <property type="entry name" value="HATPase_c"/>
    <property type="match status" value="1"/>
</dbReference>
<dbReference type="CDD" id="cd00156">
    <property type="entry name" value="REC"/>
    <property type="match status" value="1"/>
</dbReference>
<dbReference type="CDD" id="cd00130">
    <property type="entry name" value="PAS"/>
    <property type="match status" value="1"/>
</dbReference>
<evidence type="ECO:0000256" key="15">
    <source>
        <dbReference type="ARBA" id="ARBA00068150"/>
    </source>
</evidence>
<evidence type="ECO:0000256" key="10">
    <source>
        <dbReference type="ARBA" id="ARBA00022840"/>
    </source>
</evidence>
<dbReference type="InterPro" id="IPR005467">
    <property type="entry name" value="His_kinase_dom"/>
</dbReference>
<dbReference type="GO" id="GO:0000155">
    <property type="term" value="F:phosphorelay sensor kinase activity"/>
    <property type="evidence" value="ECO:0007669"/>
    <property type="project" value="InterPro"/>
</dbReference>
<keyword evidence="9" id="KW-0418">Kinase</keyword>
<dbReference type="Gene3D" id="3.40.50.2300">
    <property type="match status" value="2"/>
</dbReference>
<dbReference type="InterPro" id="IPR036641">
    <property type="entry name" value="HPT_dom_sf"/>
</dbReference>
<dbReference type="SUPFAM" id="SSF52172">
    <property type="entry name" value="CheY-like"/>
    <property type="match status" value="2"/>
</dbReference>
<dbReference type="NCBIfam" id="TIGR00229">
    <property type="entry name" value="sensory_box"/>
    <property type="match status" value="1"/>
</dbReference>
<keyword evidence="13 19" id="KW-0472">Membrane</keyword>
<keyword evidence="4" id="KW-1003">Cell membrane</keyword>
<dbReference type="FunFam" id="3.30.565.10:FF:000010">
    <property type="entry name" value="Sensor histidine kinase RcsC"/>
    <property type="match status" value="1"/>
</dbReference>
<keyword evidence="26" id="KW-1185">Reference proteome</keyword>
<accession>A0A7X1E9G3</accession>
<feature type="coiled-coil region" evidence="18">
    <location>
        <begin position="370"/>
        <end position="400"/>
    </location>
</feature>
<dbReference type="PROSITE" id="PS50113">
    <property type="entry name" value="PAC"/>
    <property type="match status" value="1"/>
</dbReference>
<dbReference type="InterPro" id="IPR000014">
    <property type="entry name" value="PAS"/>
</dbReference>